<feature type="signal peptide" evidence="2">
    <location>
        <begin position="1"/>
        <end position="22"/>
    </location>
</feature>
<keyword evidence="4" id="KW-0449">Lipoprotein</keyword>
<dbReference type="Gene3D" id="2.50.20.10">
    <property type="entry name" value="Lipoprotein localisation LolA/LolB/LppX"/>
    <property type="match status" value="1"/>
</dbReference>
<dbReference type="KEGG" id="trc:DYE49_08615"/>
<reference evidence="4 6" key="1">
    <citation type="submission" date="2018-08" db="EMBL/GenBank/DDBJ databases">
        <title>The first complete genome of Treponema rectale (CHPAT), a commensal spirochete of the bovine rectum.</title>
        <authorList>
            <person name="Staton G.J."/>
            <person name="Clegg S.R."/>
            <person name="Carter S.D."/>
            <person name="Radford A.D."/>
            <person name="Darby A."/>
            <person name="Hall N."/>
            <person name="Birtles R.J."/>
            <person name="Evans N.J."/>
        </authorList>
    </citation>
    <scope>NUCLEOTIDE SEQUENCE [LARGE SCALE GENOMIC DNA]</scope>
    <source>
        <strain evidence="4 6">CHPA</strain>
    </source>
</reference>
<dbReference type="InterPro" id="IPR004564">
    <property type="entry name" value="OM_lipoprot_carrier_LolA-like"/>
</dbReference>
<evidence type="ECO:0000313" key="4">
    <source>
        <dbReference type="EMBL" id="QOS40518.1"/>
    </source>
</evidence>
<dbReference type="Proteomes" id="UP000593591">
    <property type="component" value="Chromosome"/>
</dbReference>
<evidence type="ECO:0000256" key="1">
    <source>
        <dbReference type="ARBA" id="ARBA00022729"/>
    </source>
</evidence>
<organism evidence="3 5">
    <name type="scientific">Treponema rectale</name>
    <dbReference type="NCBI Taxonomy" id="744512"/>
    <lineage>
        <taxon>Bacteria</taxon>
        <taxon>Pseudomonadati</taxon>
        <taxon>Spirochaetota</taxon>
        <taxon>Spirochaetia</taxon>
        <taxon>Spirochaetales</taxon>
        <taxon>Treponemataceae</taxon>
        <taxon>Treponema</taxon>
    </lineage>
</organism>
<evidence type="ECO:0000256" key="2">
    <source>
        <dbReference type="SAM" id="SignalP"/>
    </source>
</evidence>
<reference evidence="3 5" key="2">
    <citation type="submission" date="2020-08" db="EMBL/GenBank/DDBJ databases">
        <title>Genomic Encyclopedia of Type Strains, Phase IV (KMG-IV): sequencing the most valuable type-strain genomes for metagenomic binning, comparative biology and taxonomic classification.</title>
        <authorList>
            <person name="Goeker M."/>
        </authorList>
    </citation>
    <scope>NUCLEOTIDE SEQUENCE [LARGE SCALE GENOMIC DNA]</scope>
    <source>
        <strain evidence="3 5">DSM 103679</strain>
    </source>
</reference>
<dbReference type="EMBL" id="CP031517">
    <property type="protein sequence ID" value="QOS40518.1"/>
    <property type="molecule type" value="Genomic_DNA"/>
</dbReference>
<keyword evidence="5" id="KW-1185">Reference proteome</keyword>
<protein>
    <submittedName>
        <fullName evidence="4">Outer membrane lipoprotein carrier protein LolA</fullName>
    </submittedName>
</protein>
<dbReference type="EMBL" id="JACHFR010000001">
    <property type="protein sequence ID" value="MBB5217754.1"/>
    <property type="molecule type" value="Genomic_DNA"/>
</dbReference>
<dbReference type="SUPFAM" id="SSF89392">
    <property type="entry name" value="Prokaryotic lipoproteins and lipoprotein localization factors"/>
    <property type="match status" value="1"/>
</dbReference>
<dbReference type="AlphaFoldDB" id="A0A840SAC1"/>
<dbReference type="Proteomes" id="UP000578697">
    <property type="component" value="Unassembled WGS sequence"/>
</dbReference>
<evidence type="ECO:0000313" key="6">
    <source>
        <dbReference type="Proteomes" id="UP000593591"/>
    </source>
</evidence>
<gene>
    <name evidence="4" type="ORF">DYE49_08615</name>
    <name evidence="3" type="ORF">HNP77_000098</name>
</gene>
<dbReference type="Pfam" id="PF19574">
    <property type="entry name" value="LolA_3"/>
    <property type="match status" value="1"/>
</dbReference>
<accession>A0A840SAC1</accession>
<feature type="chain" id="PRO_5036240784" evidence="2">
    <location>
        <begin position="23"/>
        <end position="208"/>
    </location>
</feature>
<dbReference type="CDD" id="cd16325">
    <property type="entry name" value="LolA"/>
    <property type="match status" value="1"/>
</dbReference>
<evidence type="ECO:0000313" key="5">
    <source>
        <dbReference type="Proteomes" id="UP000578697"/>
    </source>
</evidence>
<sequence length="208" mass="23006">MKSFIKHAIFTLTLMMSATVFAQNAQLDKILTSITSHKITAGDFTQEKYSSALKKPLKSSGTFIFSQDKILWRTLKPMKTSTAVTPDYIIQTTASGKRSVIESSSSEIFGTVASAMTSIFSGDSSEIEKYFDVTVSDGHEWTITLAPKDMTISSALKQIIIGGSYEGTAAKLNSFTIMQSDTDYTKYSLKNIKFKETLSNEDEAYFIK</sequence>
<keyword evidence="1 2" id="KW-0732">Signal</keyword>
<name>A0A840SAC1_9SPIR</name>
<dbReference type="InterPro" id="IPR029046">
    <property type="entry name" value="LolA/LolB/LppX"/>
</dbReference>
<dbReference type="RefSeq" id="WP_184651202.1">
    <property type="nucleotide sequence ID" value="NZ_JACHFR010000001.1"/>
</dbReference>
<proteinExistence type="predicted"/>
<evidence type="ECO:0000313" key="3">
    <source>
        <dbReference type="EMBL" id="MBB5217754.1"/>
    </source>
</evidence>